<proteinExistence type="predicted"/>
<feature type="compositionally biased region" description="Basic and acidic residues" evidence="1">
    <location>
        <begin position="111"/>
        <end position="121"/>
    </location>
</feature>
<feature type="region of interest" description="Disordered" evidence="1">
    <location>
        <begin position="231"/>
        <end position="275"/>
    </location>
</feature>
<dbReference type="AlphaFoldDB" id="A0A2B4ST36"/>
<accession>A0A2B4ST36</accession>
<dbReference type="EMBL" id="LSMT01000027">
    <property type="protein sequence ID" value="PFX32060.1"/>
    <property type="molecule type" value="Genomic_DNA"/>
</dbReference>
<keyword evidence="3" id="KW-1185">Reference proteome</keyword>
<sequence>MSFGWVPPKEDSPSVISNRVFTVRRLNKMESKRLGTQLNILKAEEEHFKSLISHKQQILKKELSEIRQVKENPTFGIERRKLLQQISCKETRQYGSAGQNTERSRTLSAGESDRKEELSTDVKKKPWGLHNNICTTPSEGWPKISASVNRNSKSRQRSLSTGVYPHISAWGGNRGNDGLSVRLGEDDFWGSDGIKHEGSGLDHRCRSRKLSFEFSQSTNWTWRGRRHILNKDGATMPGSEFGVNSWQKRGEEIRSSQKSLTGGGERRQRSYSTNYAPNISGGRVFEVCQGLEQNKLNAQDLCSTRAVKSGRRRYTTNCRPKVSNGKVIEISGENKSNGVNSYHQVTTVRRQRSLTVNCPPVCDSSKDKYNLLDFTDDKKANNSSCEREENAVVNENIVNDGLKL</sequence>
<evidence type="ECO:0000256" key="1">
    <source>
        <dbReference type="SAM" id="MobiDB-lite"/>
    </source>
</evidence>
<evidence type="ECO:0000313" key="3">
    <source>
        <dbReference type="Proteomes" id="UP000225706"/>
    </source>
</evidence>
<comment type="caution">
    <text evidence="2">The sequence shown here is derived from an EMBL/GenBank/DDBJ whole genome shotgun (WGS) entry which is preliminary data.</text>
</comment>
<dbReference type="Proteomes" id="UP000225706">
    <property type="component" value="Unassembled WGS sequence"/>
</dbReference>
<gene>
    <name evidence="2" type="ORF">AWC38_SpisGene3053</name>
</gene>
<organism evidence="2 3">
    <name type="scientific">Stylophora pistillata</name>
    <name type="common">Smooth cauliflower coral</name>
    <dbReference type="NCBI Taxonomy" id="50429"/>
    <lineage>
        <taxon>Eukaryota</taxon>
        <taxon>Metazoa</taxon>
        <taxon>Cnidaria</taxon>
        <taxon>Anthozoa</taxon>
        <taxon>Hexacorallia</taxon>
        <taxon>Scleractinia</taxon>
        <taxon>Astrocoeniina</taxon>
        <taxon>Pocilloporidae</taxon>
        <taxon>Stylophora</taxon>
    </lineage>
</organism>
<feature type="compositionally biased region" description="Polar residues" evidence="1">
    <location>
        <begin position="91"/>
        <end position="109"/>
    </location>
</feature>
<reference evidence="3" key="1">
    <citation type="journal article" date="2017" name="bioRxiv">
        <title>Comparative analysis of the genomes of Stylophora pistillata and Acropora digitifera provides evidence for extensive differences between species of corals.</title>
        <authorList>
            <person name="Voolstra C.R."/>
            <person name="Li Y."/>
            <person name="Liew Y.J."/>
            <person name="Baumgarten S."/>
            <person name="Zoccola D."/>
            <person name="Flot J.-F."/>
            <person name="Tambutte S."/>
            <person name="Allemand D."/>
            <person name="Aranda M."/>
        </authorList>
    </citation>
    <scope>NUCLEOTIDE SEQUENCE [LARGE SCALE GENOMIC DNA]</scope>
</reference>
<feature type="region of interest" description="Disordered" evidence="1">
    <location>
        <begin position="91"/>
        <end position="121"/>
    </location>
</feature>
<evidence type="ECO:0000313" key="2">
    <source>
        <dbReference type="EMBL" id="PFX32060.1"/>
    </source>
</evidence>
<protein>
    <submittedName>
        <fullName evidence="2">Uncharacterized protein</fullName>
    </submittedName>
</protein>
<name>A0A2B4ST36_STYPI</name>